<dbReference type="Gene3D" id="3.30.70.330">
    <property type="match status" value="2"/>
</dbReference>
<dbReference type="InterPro" id="IPR000504">
    <property type="entry name" value="RRM_dom"/>
</dbReference>
<dbReference type="PROSITE" id="PS50102">
    <property type="entry name" value="RRM"/>
    <property type="match status" value="2"/>
</dbReference>
<dbReference type="GO" id="GO:0005654">
    <property type="term" value="C:nucleoplasm"/>
    <property type="evidence" value="ECO:0007669"/>
    <property type="project" value="TreeGrafter"/>
</dbReference>
<dbReference type="GO" id="GO:0010468">
    <property type="term" value="P:regulation of gene expression"/>
    <property type="evidence" value="ECO:0007669"/>
    <property type="project" value="TreeGrafter"/>
</dbReference>
<evidence type="ECO:0000313" key="6">
    <source>
        <dbReference type="EMBL" id="KAF4676843.1"/>
    </source>
</evidence>
<feature type="domain" description="RRM" evidence="5">
    <location>
        <begin position="313"/>
        <end position="403"/>
    </location>
</feature>
<evidence type="ECO:0000256" key="1">
    <source>
        <dbReference type="ARBA" id="ARBA00004123"/>
    </source>
</evidence>
<keyword evidence="2" id="KW-0539">Nucleus</keyword>
<evidence type="ECO:0000256" key="2">
    <source>
        <dbReference type="ARBA" id="ARBA00023242"/>
    </source>
</evidence>
<sequence length="418" mass="45226">MKVQPDNGATAGAGLQPAGSPRLVDDNDRLLEHIMDGVSPPPGGSGEVPVGGGEGIVKNTFLEFGVAKPSVFNRASTCPPGTMGEDKPTSLMPPVGAELEAVSEELKGGVSPAPQVNTPPFSPNYNQDSNSGETVEELSTVMLRNIPNKYTQSSLLEAIDEKGFRTMYNFFYLPVDFKNGCNMGYAFINFAHHDYAVRFMEVFDGYQLPAVRSVKICAVCWARVQGLERNVEHYRNSPVNELPDPQYRPLLFGADGSELPFPAPDQSATRINGRRLPTAAVNQTVAVGHVGHAEAGGPRANRRHGSTTPNAANKLFIGGLSLTTTDEDIRAHFSQFGQVLDSTVVKDRKTNASRGFGFCTFASEAVAQYVLEQRHWINGQSVGVRLYSQNKDDNAIVIHYLAISAAAGGACLYFEEYH</sequence>
<feature type="compositionally biased region" description="Polar residues" evidence="4">
    <location>
        <begin position="114"/>
        <end position="131"/>
    </location>
</feature>
<evidence type="ECO:0000256" key="4">
    <source>
        <dbReference type="SAM" id="MobiDB-lite"/>
    </source>
</evidence>
<evidence type="ECO:0000256" key="3">
    <source>
        <dbReference type="PROSITE-ProRule" id="PRU00176"/>
    </source>
</evidence>
<gene>
    <name evidence="6" type="ORF">FOL47_004777</name>
</gene>
<protein>
    <recommendedName>
        <fullName evidence="5">RRM domain-containing protein</fullName>
    </recommendedName>
</protein>
<comment type="caution">
    <text evidence="6">The sequence shown here is derived from an EMBL/GenBank/DDBJ whole genome shotgun (WGS) entry which is preliminary data.</text>
</comment>
<dbReference type="InterPro" id="IPR035979">
    <property type="entry name" value="RBD_domain_sf"/>
</dbReference>
<dbReference type="SMART" id="SM00360">
    <property type="entry name" value="RRM"/>
    <property type="match status" value="2"/>
</dbReference>
<dbReference type="PANTHER" id="PTHR48033">
    <property type="entry name" value="RNA-BINDING (RRM/RBD/RNP MOTIFS) FAMILY PROTEIN"/>
    <property type="match status" value="1"/>
</dbReference>
<organism evidence="6 7">
    <name type="scientific">Perkinsus chesapeaki</name>
    <name type="common">Clam parasite</name>
    <name type="synonym">Perkinsus andrewsi</name>
    <dbReference type="NCBI Taxonomy" id="330153"/>
    <lineage>
        <taxon>Eukaryota</taxon>
        <taxon>Sar</taxon>
        <taxon>Alveolata</taxon>
        <taxon>Perkinsozoa</taxon>
        <taxon>Perkinsea</taxon>
        <taxon>Perkinsida</taxon>
        <taxon>Perkinsidae</taxon>
        <taxon>Perkinsus</taxon>
    </lineage>
</organism>
<dbReference type="PANTHER" id="PTHR48033:SF10">
    <property type="entry name" value="RNA-BINDING PROTEIN SQUID"/>
    <property type="match status" value="1"/>
</dbReference>
<evidence type="ECO:0000313" key="7">
    <source>
        <dbReference type="Proteomes" id="UP000591131"/>
    </source>
</evidence>
<dbReference type="Proteomes" id="UP000591131">
    <property type="component" value="Unassembled WGS sequence"/>
</dbReference>
<dbReference type="InterPro" id="IPR012677">
    <property type="entry name" value="Nucleotide-bd_a/b_plait_sf"/>
</dbReference>
<feature type="region of interest" description="Disordered" evidence="4">
    <location>
        <begin position="109"/>
        <end position="131"/>
    </location>
</feature>
<dbReference type="Pfam" id="PF04059">
    <property type="entry name" value="RRM_2"/>
    <property type="match status" value="1"/>
</dbReference>
<dbReference type="InterPro" id="IPR007201">
    <property type="entry name" value="Mei2-like_Rrm_C"/>
</dbReference>
<comment type="subcellular location">
    <subcellularLocation>
        <location evidence="1">Nucleus</location>
    </subcellularLocation>
</comment>
<dbReference type="GO" id="GO:0003723">
    <property type="term" value="F:RNA binding"/>
    <property type="evidence" value="ECO:0007669"/>
    <property type="project" value="UniProtKB-UniRule"/>
</dbReference>
<feature type="region of interest" description="Disordered" evidence="4">
    <location>
        <begin position="1"/>
        <end position="24"/>
    </location>
</feature>
<dbReference type="GO" id="GO:0000785">
    <property type="term" value="C:chromatin"/>
    <property type="evidence" value="ECO:0007669"/>
    <property type="project" value="TreeGrafter"/>
</dbReference>
<dbReference type="EMBL" id="JAAPAO010000027">
    <property type="protein sequence ID" value="KAF4676843.1"/>
    <property type="molecule type" value="Genomic_DNA"/>
</dbReference>
<reference evidence="6 7" key="1">
    <citation type="submission" date="2020-04" db="EMBL/GenBank/DDBJ databases">
        <title>Perkinsus chesapeaki whole genome sequence.</title>
        <authorList>
            <person name="Bogema D.R."/>
        </authorList>
    </citation>
    <scope>NUCLEOTIDE SEQUENCE [LARGE SCALE GENOMIC DNA]</scope>
    <source>
        <strain evidence="6">ATCC PRA-425</strain>
    </source>
</reference>
<keyword evidence="3" id="KW-0694">RNA-binding</keyword>
<dbReference type="OrthoDB" id="417481at2759"/>
<dbReference type="Pfam" id="PF00076">
    <property type="entry name" value="RRM_1"/>
    <property type="match status" value="1"/>
</dbReference>
<dbReference type="AlphaFoldDB" id="A0A7J6MZ10"/>
<dbReference type="CDD" id="cd12277">
    <property type="entry name" value="RRM3_MEI2_EAR1_like"/>
    <property type="match status" value="1"/>
</dbReference>
<keyword evidence="7" id="KW-1185">Reference proteome</keyword>
<dbReference type="SUPFAM" id="SSF54928">
    <property type="entry name" value="RNA-binding domain, RBD"/>
    <property type="match status" value="2"/>
</dbReference>
<feature type="domain" description="RRM" evidence="5">
    <location>
        <begin position="139"/>
        <end position="216"/>
    </location>
</feature>
<name>A0A7J6MZ10_PERCH</name>
<accession>A0A7J6MZ10</accession>
<proteinExistence type="predicted"/>
<evidence type="ECO:0000259" key="5">
    <source>
        <dbReference type="PROSITE" id="PS50102"/>
    </source>
</evidence>